<dbReference type="RefSeq" id="XP_037146818.1">
    <property type="nucleotide sequence ID" value="XM_037290923.1"/>
</dbReference>
<evidence type="ECO:0000256" key="1">
    <source>
        <dbReference type="ARBA" id="ARBA00004477"/>
    </source>
</evidence>
<evidence type="ECO:0000256" key="5">
    <source>
        <dbReference type="ARBA" id="ARBA00022676"/>
    </source>
</evidence>
<feature type="transmembrane region" description="Helical" evidence="15">
    <location>
        <begin position="191"/>
        <end position="210"/>
    </location>
</feature>
<evidence type="ECO:0000256" key="14">
    <source>
        <dbReference type="ARBA" id="ARBA00045102"/>
    </source>
</evidence>
<comment type="pathway">
    <text evidence="2 15">Protein modification; protein glycosylation.</text>
</comment>
<comment type="similarity">
    <text evidence="3 15">Belongs to the glycosyltransferase 39 family.</text>
</comment>
<evidence type="ECO:0000256" key="15">
    <source>
        <dbReference type="RuleBase" id="RU367007"/>
    </source>
</evidence>
<feature type="domain" description="MIR" evidence="16">
    <location>
        <begin position="401"/>
        <end position="460"/>
    </location>
</feature>
<dbReference type="SMART" id="SM00472">
    <property type="entry name" value="MIR"/>
    <property type="match status" value="3"/>
</dbReference>
<dbReference type="Pfam" id="PF02366">
    <property type="entry name" value="PMT"/>
    <property type="match status" value="1"/>
</dbReference>
<feature type="domain" description="MIR" evidence="16">
    <location>
        <begin position="465"/>
        <end position="522"/>
    </location>
</feature>
<dbReference type="PROSITE" id="PS50919">
    <property type="entry name" value="MIR"/>
    <property type="match status" value="3"/>
</dbReference>
<dbReference type="EC" id="2.4.1.109" evidence="4 15"/>
<reference evidence="17 18" key="1">
    <citation type="submission" date="2020-07" db="EMBL/GenBank/DDBJ databases">
        <title>The yeast mating-type switching endonuclease HO is a domesticated member of an unorthodox homing genetic element family.</title>
        <authorList>
            <person name="Coughlan A.Y."/>
            <person name="Lombardi L."/>
            <person name="Braun-Galleani S."/>
            <person name="Martos A.R."/>
            <person name="Galeote V."/>
            <person name="Bigey F."/>
            <person name="Dequin S."/>
            <person name="Byrne K.P."/>
            <person name="Wolfe K.H."/>
        </authorList>
    </citation>
    <scope>NUCLEOTIDE SEQUENCE [LARGE SCALE GENOMIC DNA]</scope>
    <source>
        <strain evidence="17 18">NRRL Y-6702</strain>
    </source>
</reference>
<gene>
    <name evidence="17" type="ORF">HG535_0H04200</name>
</gene>
<dbReference type="InterPro" id="IPR036300">
    <property type="entry name" value="MIR_dom_sf"/>
</dbReference>
<comment type="catalytic activity">
    <reaction evidence="14 15">
        <text>a di-trans,poly-cis-dolichyl beta-D-mannosyl phosphate + L-seryl-[protein] = 3-O-(alpha-D-mannosyl)-L-seryl-[protein] + a di-trans,poly-cis-dolichyl phosphate + H(+)</text>
        <dbReference type="Rhea" id="RHEA:17377"/>
        <dbReference type="Rhea" id="RHEA-COMP:9863"/>
        <dbReference type="Rhea" id="RHEA-COMP:13546"/>
        <dbReference type="Rhea" id="RHEA-COMP:19498"/>
        <dbReference type="Rhea" id="RHEA-COMP:19501"/>
        <dbReference type="ChEBI" id="CHEBI:15378"/>
        <dbReference type="ChEBI" id="CHEBI:29999"/>
        <dbReference type="ChEBI" id="CHEBI:57683"/>
        <dbReference type="ChEBI" id="CHEBI:58211"/>
        <dbReference type="ChEBI" id="CHEBI:137321"/>
        <dbReference type="EC" id="2.4.1.109"/>
    </reaction>
</comment>
<comment type="catalytic activity">
    <reaction evidence="13 15">
        <text>a di-trans,poly-cis-dolichyl beta-D-mannosyl phosphate + L-threonyl-[protein] = 3-O-(alpha-D-mannosyl)-L-threonyl-[protein] + a di-trans,poly-cis-dolichyl phosphate + H(+)</text>
        <dbReference type="Rhea" id="RHEA:53396"/>
        <dbReference type="Rhea" id="RHEA-COMP:11060"/>
        <dbReference type="Rhea" id="RHEA-COMP:13547"/>
        <dbReference type="Rhea" id="RHEA-COMP:19498"/>
        <dbReference type="Rhea" id="RHEA-COMP:19501"/>
        <dbReference type="ChEBI" id="CHEBI:15378"/>
        <dbReference type="ChEBI" id="CHEBI:30013"/>
        <dbReference type="ChEBI" id="CHEBI:57683"/>
        <dbReference type="ChEBI" id="CHEBI:58211"/>
        <dbReference type="ChEBI" id="CHEBI:137323"/>
        <dbReference type="EC" id="2.4.1.109"/>
    </reaction>
</comment>
<dbReference type="PANTHER" id="PTHR10050:SF51">
    <property type="entry name" value="PROTEIN O-MANNOSYL-TRANSFERASE 1"/>
    <property type="match status" value="1"/>
</dbReference>
<sequence length="763" mass="88363">MAVKKRLTSQTKKSSSDVDVDDPRFKYSKKQGSSYEYVAERWLMRPFPDSRGKYKLWLFLVTTIAFVARFYLIWYPKEVVFDEVHFGKFASYYLERTFFFDVHPPFAKMMIAFIGWLAGYDGSYKFDEIGESYVSHPAPYLAYRSFNAVLGTLTVPVMFNTMKELNFRAITCAFAALLVAIDNAHVVETRLILLDAILIFSVALTFYCYVRFYKSQLREPFSWSWYMWLHATGLSLSFVISTKYVGVMTYAAIGSAVVLNIWQLMDIRAGLSLRKLISHVVKRLNGLVFAPFVVYLFWFWVHFAILSKSGPGDDFMSAEFQETLGDSPLAKDSKQVNFNDIITINHKDTNVFLHSHLAHYPQRYEDGRISSQGQQVTGYSAEDPNNEWEIIPTVDFPSPKGNPVHLNEPFRLRHVLTNTYLLTHDVASPLYPTNEEVTTVSEEGLNDDNYKQTIFTFQSLKKDSKAVVKTKGVFFRLFHVDTAVALWTHNDEFLPEWGFQQQEVNGNKKIVDSANNWVVDSIVNLDEDRKGFSPREVKSLPFFTKWTELQRLMFEHNNKLSSEHPFASQPYSWPGSLNGVSFWTDDSEKKQIYFIGNIIAWWLQVVSLALYFGIMLADVLTRKRSYFALGKIAREKIYGPLLFFAVAWAWHYLPFYLMARQKFLHHYLPAHLIACLFTAGLWELVFSECKSLDPETDEEEAEAQFEMNPEIKYKALCAFFGVMTIAMFSFFIYFAPFTYGNVGLTPDEVQNRKWLNMELNFAK</sequence>
<dbReference type="OrthoDB" id="292747at2759"/>
<dbReference type="UniPathway" id="UPA00378"/>
<dbReference type="GO" id="GO:0005789">
    <property type="term" value="C:endoplasmic reticulum membrane"/>
    <property type="evidence" value="ECO:0007669"/>
    <property type="project" value="UniProtKB-SubCell"/>
</dbReference>
<dbReference type="AlphaFoldDB" id="A0A7H9B997"/>
<dbReference type="Proteomes" id="UP000509704">
    <property type="component" value="Chromosome 8"/>
</dbReference>
<dbReference type="InterPro" id="IPR003342">
    <property type="entry name" value="ArnT-like_N"/>
</dbReference>
<keyword evidence="9 15" id="KW-0256">Endoplasmic reticulum</keyword>
<keyword evidence="12" id="KW-0325">Glycoprotein</keyword>
<feature type="transmembrane region" description="Helical" evidence="15">
    <location>
        <begin position="637"/>
        <end position="655"/>
    </location>
</feature>
<evidence type="ECO:0000256" key="6">
    <source>
        <dbReference type="ARBA" id="ARBA00022679"/>
    </source>
</evidence>
<dbReference type="Pfam" id="PF16192">
    <property type="entry name" value="PMT_4TMC"/>
    <property type="match status" value="1"/>
</dbReference>
<accession>A0A7H9B997</accession>
<keyword evidence="18" id="KW-1185">Reference proteome</keyword>
<evidence type="ECO:0000256" key="12">
    <source>
        <dbReference type="ARBA" id="ARBA00023180"/>
    </source>
</evidence>
<feature type="transmembrane region" description="Helical" evidence="15">
    <location>
        <begin position="715"/>
        <end position="735"/>
    </location>
</feature>
<evidence type="ECO:0000256" key="3">
    <source>
        <dbReference type="ARBA" id="ARBA00007222"/>
    </source>
</evidence>
<feature type="transmembrane region" description="Helical" evidence="15">
    <location>
        <begin position="667"/>
        <end position="686"/>
    </location>
</feature>
<evidence type="ECO:0000256" key="2">
    <source>
        <dbReference type="ARBA" id="ARBA00004922"/>
    </source>
</evidence>
<dbReference type="GeneID" id="59238896"/>
<dbReference type="SUPFAM" id="SSF82109">
    <property type="entry name" value="MIR domain"/>
    <property type="match status" value="1"/>
</dbReference>
<dbReference type="Pfam" id="PF02815">
    <property type="entry name" value="MIR"/>
    <property type="match status" value="1"/>
</dbReference>
<comment type="function">
    <text evidence="15">Transfers mannose from Dol-P-mannose to Ser or Thr residues on proteins.</text>
</comment>
<feature type="transmembrane region" description="Helical" evidence="15">
    <location>
        <begin position="247"/>
        <end position="265"/>
    </location>
</feature>
<evidence type="ECO:0000256" key="7">
    <source>
        <dbReference type="ARBA" id="ARBA00022692"/>
    </source>
</evidence>
<dbReference type="PANTHER" id="PTHR10050">
    <property type="entry name" value="DOLICHYL-PHOSPHATE-MANNOSE--PROTEIN MANNOSYLTRANSFERASE"/>
    <property type="match status" value="1"/>
</dbReference>
<dbReference type="InterPro" id="IPR027005">
    <property type="entry name" value="PMT-like"/>
</dbReference>
<proteinExistence type="inferred from homology"/>
<organism evidence="17 18">
    <name type="scientific">Zygotorulaspora mrakii</name>
    <name type="common">Zygosaccharomyces mrakii</name>
    <dbReference type="NCBI Taxonomy" id="42260"/>
    <lineage>
        <taxon>Eukaryota</taxon>
        <taxon>Fungi</taxon>
        <taxon>Dikarya</taxon>
        <taxon>Ascomycota</taxon>
        <taxon>Saccharomycotina</taxon>
        <taxon>Saccharomycetes</taxon>
        <taxon>Saccharomycetales</taxon>
        <taxon>Saccharomycetaceae</taxon>
        <taxon>Zygotorulaspora</taxon>
    </lineage>
</organism>
<name>A0A7H9B997_ZYGMR</name>
<feature type="transmembrane region" description="Helical" evidence="15">
    <location>
        <begin position="286"/>
        <end position="306"/>
    </location>
</feature>
<evidence type="ECO:0000313" key="17">
    <source>
        <dbReference type="EMBL" id="QLG75093.1"/>
    </source>
</evidence>
<evidence type="ECO:0000256" key="4">
    <source>
        <dbReference type="ARBA" id="ARBA00012839"/>
    </source>
</evidence>
<feature type="transmembrane region" description="Helical" evidence="15">
    <location>
        <begin position="222"/>
        <end position="241"/>
    </location>
</feature>
<dbReference type="CDD" id="cd23285">
    <property type="entry name" value="beta-trefoil_MIR_PMT4-like"/>
    <property type="match status" value="1"/>
</dbReference>
<comment type="subcellular location">
    <subcellularLocation>
        <location evidence="1 15">Endoplasmic reticulum membrane</location>
        <topology evidence="1 15">Multi-pass membrane protein</topology>
    </subcellularLocation>
</comment>
<feature type="domain" description="MIR" evidence="16">
    <location>
        <begin position="333"/>
        <end position="393"/>
    </location>
</feature>
<evidence type="ECO:0000256" key="13">
    <source>
        <dbReference type="ARBA" id="ARBA00045085"/>
    </source>
</evidence>
<evidence type="ECO:0000256" key="8">
    <source>
        <dbReference type="ARBA" id="ARBA00022737"/>
    </source>
</evidence>
<evidence type="ECO:0000259" key="16">
    <source>
        <dbReference type="PROSITE" id="PS50919"/>
    </source>
</evidence>
<dbReference type="KEGG" id="zmk:HG535_0H04200"/>
<dbReference type="InterPro" id="IPR016093">
    <property type="entry name" value="MIR_motif"/>
</dbReference>
<dbReference type="Gene3D" id="2.80.10.50">
    <property type="match status" value="1"/>
</dbReference>
<keyword evidence="10 15" id="KW-1133">Transmembrane helix</keyword>
<keyword evidence="5 15" id="KW-0328">Glycosyltransferase</keyword>
<keyword evidence="8" id="KW-0677">Repeat</keyword>
<keyword evidence="6 15" id="KW-0808">Transferase</keyword>
<keyword evidence="7 15" id="KW-0812">Transmembrane</keyword>
<evidence type="ECO:0000256" key="9">
    <source>
        <dbReference type="ARBA" id="ARBA00022824"/>
    </source>
</evidence>
<evidence type="ECO:0000313" key="18">
    <source>
        <dbReference type="Proteomes" id="UP000509704"/>
    </source>
</evidence>
<feature type="transmembrane region" description="Helical" evidence="15">
    <location>
        <begin position="592"/>
        <end position="616"/>
    </location>
</feature>
<feature type="transmembrane region" description="Helical" evidence="15">
    <location>
        <begin position="166"/>
        <end position="185"/>
    </location>
</feature>
<feature type="transmembrane region" description="Helical" evidence="15">
    <location>
        <begin position="54"/>
        <end position="74"/>
    </location>
</feature>
<dbReference type="InterPro" id="IPR032421">
    <property type="entry name" value="PMT_4TMC"/>
</dbReference>
<dbReference type="EMBL" id="CP058611">
    <property type="protein sequence ID" value="QLG75093.1"/>
    <property type="molecule type" value="Genomic_DNA"/>
</dbReference>
<keyword evidence="11 15" id="KW-0472">Membrane</keyword>
<dbReference type="GO" id="GO:0004169">
    <property type="term" value="F:dolichyl-phosphate-mannose-protein mannosyltransferase activity"/>
    <property type="evidence" value="ECO:0007669"/>
    <property type="project" value="UniProtKB-UniRule"/>
</dbReference>
<evidence type="ECO:0000256" key="11">
    <source>
        <dbReference type="ARBA" id="ARBA00023136"/>
    </source>
</evidence>
<protein>
    <recommendedName>
        <fullName evidence="4 15">Dolichyl-phosphate-mannose--protein mannosyltransferase</fullName>
        <ecNumber evidence="4 15">2.4.1.109</ecNumber>
    </recommendedName>
</protein>
<evidence type="ECO:0000256" key="10">
    <source>
        <dbReference type="ARBA" id="ARBA00022989"/>
    </source>
</evidence>